<dbReference type="InterPro" id="IPR036388">
    <property type="entry name" value="WH-like_DNA-bd_sf"/>
</dbReference>
<gene>
    <name evidence="6" type="ORF">D3P08_13875</name>
</gene>
<dbReference type="PANTHER" id="PTHR30419">
    <property type="entry name" value="HTH-TYPE TRANSCRIPTIONAL REGULATOR YBHD"/>
    <property type="match status" value="1"/>
</dbReference>
<evidence type="ECO:0000256" key="3">
    <source>
        <dbReference type="ARBA" id="ARBA00023125"/>
    </source>
</evidence>
<proteinExistence type="inferred from homology"/>
<dbReference type="InterPro" id="IPR005119">
    <property type="entry name" value="LysR_subst-bd"/>
</dbReference>
<dbReference type="GO" id="GO:0003677">
    <property type="term" value="F:DNA binding"/>
    <property type="evidence" value="ECO:0007669"/>
    <property type="project" value="UniProtKB-KW"/>
</dbReference>
<dbReference type="PROSITE" id="PS50931">
    <property type="entry name" value="HTH_LYSR"/>
    <property type="match status" value="1"/>
</dbReference>
<evidence type="ECO:0000313" key="7">
    <source>
        <dbReference type="Proteomes" id="UP000266482"/>
    </source>
</evidence>
<dbReference type="Proteomes" id="UP000266482">
    <property type="component" value="Unassembled WGS sequence"/>
</dbReference>
<organism evidence="6 7">
    <name type="scientific">Paenibacillus nanensis</name>
    <dbReference type="NCBI Taxonomy" id="393251"/>
    <lineage>
        <taxon>Bacteria</taxon>
        <taxon>Bacillati</taxon>
        <taxon>Bacillota</taxon>
        <taxon>Bacilli</taxon>
        <taxon>Bacillales</taxon>
        <taxon>Paenibacillaceae</taxon>
        <taxon>Paenibacillus</taxon>
    </lineage>
</organism>
<reference evidence="6 7" key="1">
    <citation type="submission" date="2018-09" db="EMBL/GenBank/DDBJ databases">
        <title>Paenibacillus aracenensis nov. sp. isolated from a cave in southern Spain.</title>
        <authorList>
            <person name="Jurado V."/>
            <person name="Gutierrez-Patricio S."/>
            <person name="Gonzalez-Pimentel J.L."/>
            <person name="Miller A.Z."/>
            <person name="Laiz L."/>
            <person name="Saiz-Jimenez C."/>
        </authorList>
    </citation>
    <scope>NUCLEOTIDE SEQUENCE [LARGE SCALE GENOMIC DNA]</scope>
    <source>
        <strain evidence="6 7">DSM 22867</strain>
    </source>
</reference>
<comment type="caution">
    <text evidence="6">The sequence shown here is derived from an EMBL/GenBank/DDBJ whole genome shotgun (WGS) entry which is preliminary data.</text>
</comment>
<comment type="similarity">
    <text evidence="1">Belongs to the LysR transcriptional regulatory family.</text>
</comment>
<evidence type="ECO:0000259" key="5">
    <source>
        <dbReference type="PROSITE" id="PS50931"/>
    </source>
</evidence>
<dbReference type="Gene3D" id="3.40.190.10">
    <property type="entry name" value="Periplasmic binding protein-like II"/>
    <property type="match status" value="2"/>
</dbReference>
<dbReference type="SUPFAM" id="SSF46785">
    <property type="entry name" value="Winged helix' DNA-binding domain"/>
    <property type="match status" value="1"/>
</dbReference>
<dbReference type="OrthoDB" id="9803735at2"/>
<accession>A0A3A1UY12</accession>
<evidence type="ECO:0000313" key="6">
    <source>
        <dbReference type="EMBL" id="RIX52062.1"/>
    </source>
</evidence>
<dbReference type="InterPro" id="IPR000847">
    <property type="entry name" value="LysR_HTH_N"/>
</dbReference>
<evidence type="ECO:0000256" key="1">
    <source>
        <dbReference type="ARBA" id="ARBA00009437"/>
    </source>
</evidence>
<dbReference type="InterPro" id="IPR036390">
    <property type="entry name" value="WH_DNA-bd_sf"/>
</dbReference>
<keyword evidence="7" id="KW-1185">Reference proteome</keyword>
<dbReference type="Pfam" id="PF03466">
    <property type="entry name" value="LysR_substrate"/>
    <property type="match status" value="1"/>
</dbReference>
<protein>
    <submittedName>
        <fullName evidence="6">LysR family transcriptional regulator</fullName>
    </submittedName>
</protein>
<dbReference type="GO" id="GO:0005829">
    <property type="term" value="C:cytosol"/>
    <property type="evidence" value="ECO:0007669"/>
    <property type="project" value="TreeGrafter"/>
</dbReference>
<feature type="domain" description="HTH lysR-type" evidence="5">
    <location>
        <begin position="1"/>
        <end position="58"/>
    </location>
</feature>
<dbReference type="PRINTS" id="PR00039">
    <property type="entry name" value="HTHLYSR"/>
</dbReference>
<dbReference type="CDD" id="cd05466">
    <property type="entry name" value="PBP2_LTTR_substrate"/>
    <property type="match status" value="1"/>
</dbReference>
<sequence>MNTEFLRGFLETARTKSIAKASEALHISHTALSKQLRSLEQQFDVQLFVRSAQGVELTEAGKVLYEGSKVLLDHIAVLAKSLEPYKEWQRIRIGSVPDIASQYLLASLNQLEERGLDVDMVYRQSTAELYRMLLNGEVDLLVAERISMHPSIWMGELLREPLFVVMPKDHPFAKKTAVTLTELSSQPLVLYAEGCTIRAKLTELFSAMNRPMHIKTEVNFKEVILGYVDNGAGLTVLPEPYTTQLASDRLVCLPLDHPEAERTIAVLSMNRAKGQKIHRMLR</sequence>
<dbReference type="RefSeq" id="WP_119600294.1">
    <property type="nucleotide sequence ID" value="NZ_QXQA01000008.1"/>
</dbReference>
<dbReference type="GO" id="GO:0003700">
    <property type="term" value="F:DNA-binding transcription factor activity"/>
    <property type="evidence" value="ECO:0007669"/>
    <property type="project" value="InterPro"/>
</dbReference>
<dbReference type="Pfam" id="PF00126">
    <property type="entry name" value="HTH_1"/>
    <property type="match status" value="1"/>
</dbReference>
<evidence type="ECO:0000256" key="4">
    <source>
        <dbReference type="ARBA" id="ARBA00023163"/>
    </source>
</evidence>
<dbReference type="InterPro" id="IPR050950">
    <property type="entry name" value="HTH-type_LysR_regulators"/>
</dbReference>
<dbReference type="EMBL" id="QXQA01000008">
    <property type="protein sequence ID" value="RIX52062.1"/>
    <property type="molecule type" value="Genomic_DNA"/>
</dbReference>
<dbReference type="Gene3D" id="1.10.10.10">
    <property type="entry name" value="Winged helix-like DNA-binding domain superfamily/Winged helix DNA-binding domain"/>
    <property type="match status" value="1"/>
</dbReference>
<dbReference type="SUPFAM" id="SSF53850">
    <property type="entry name" value="Periplasmic binding protein-like II"/>
    <property type="match status" value="1"/>
</dbReference>
<evidence type="ECO:0000256" key="2">
    <source>
        <dbReference type="ARBA" id="ARBA00023015"/>
    </source>
</evidence>
<keyword evidence="2" id="KW-0805">Transcription regulation</keyword>
<keyword evidence="4" id="KW-0804">Transcription</keyword>
<keyword evidence="3" id="KW-0238">DNA-binding</keyword>
<dbReference type="AlphaFoldDB" id="A0A3A1UY12"/>
<name>A0A3A1UY12_9BACL</name>